<dbReference type="AlphaFoldDB" id="A0A430FJ94"/>
<gene>
    <name evidence="1" type="ORF">D2E25_1441</name>
</gene>
<proteinExistence type="predicted"/>
<accession>A0A430FJ94</accession>
<organism evidence="1 2">
    <name type="scientific">Bifidobacterium goeldii</name>
    <dbReference type="NCBI Taxonomy" id="2306975"/>
    <lineage>
        <taxon>Bacteria</taxon>
        <taxon>Bacillati</taxon>
        <taxon>Actinomycetota</taxon>
        <taxon>Actinomycetes</taxon>
        <taxon>Bifidobacteriales</taxon>
        <taxon>Bifidobacteriaceae</taxon>
        <taxon>Bifidobacterium</taxon>
    </lineage>
</organism>
<sequence length="360" mass="41637">MQVRLQGDTKMWITRSLRPHCPKNMFSNTGIGYGTFMRTNRVLTDRCIETERQRLYVWGRTAAERKMLRRREQAGELIRVHNSWPCYARADSWNMLNPVEQYRRLVRTLALQHPSWLFGDMTAAAMYGINDSLRHMNAVHIMTNRSQHSHNWGSVRYHLLTDAERSQCAVVDGVRVTSLGRTVFDCARRLDFPDGMCVVESVLRNRLMSRSGMREHCQTLSGKFRAKALRVVDQAPGGTENGGEAYTYAVIVDEGFMAPHVQEVIIDQHDLSRSYRVDFSWHTSHGRFIVAELDGRVKYRDPSMLKNGSLEETIISEKEREENIRLQADEVVRLSFGDAYHRQRLIWKLEKAGVPRVPRG</sequence>
<dbReference type="EMBL" id="QXGL01000004">
    <property type="protein sequence ID" value="RSX52870.1"/>
    <property type="molecule type" value="Genomic_DNA"/>
</dbReference>
<evidence type="ECO:0000313" key="1">
    <source>
        <dbReference type="EMBL" id="RSX52870.1"/>
    </source>
</evidence>
<keyword evidence="2" id="KW-1185">Reference proteome</keyword>
<evidence type="ECO:0000313" key="2">
    <source>
        <dbReference type="Proteomes" id="UP000287533"/>
    </source>
</evidence>
<protein>
    <submittedName>
        <fullName evidence="1">CTP synthase</fullName>
    </submittedName>
</protein>
<comment type="caution">
    <text evidence="1">The sequence shown here is derived from an EMBL/GenBank/DDBJ whole genome shotgun (WGS) entry which is preliminary data.</text>
</comment>
<reference evidence="1 2" key="1">
    <citation type="submission" date="2018-09" db="EMBL/GenBank/DDBJ databases">
        <title>Characterization of the phylogenetic diversity of five novel species belonging to the genus Bifidobacterium.</title>
        <authorList>
            <person name="Lugli G.A."/>
            <person name="Duranti S."/>
            <person name="Milani C."/>
        </authorList>
    </citation>
    <scope>NUCLEOTIDE SEQUENCE [LARGE SCALE GENOMIC DNA]</scope>
    <source>
        <strain evidence="1 2">2034B</strain>
    </source>
</reference>
<name>A0A430FJ94_9BIFI</name>
<dbReference type="Proteomes" id="UP000287533">
    <property type="component" value="Unassembled WGS sequence"/>
</dbReference>